<dbReference type="CDD" id="cd02211">
    <property type="entry name" value="cupin_UGlyAH_N"/>
    <property type="match status" value="1"/>
</dbReference>
<dbReference type="InterPro" id="IPR044704">
    <property type="entry name" value="UGlyAH_cupin_N"/>
</dbReference>
<dbReference type="InterPro" id="IPR011051">
    <property type="entry name" value="RmlC_Cupin_sf"/>
</dbReference>
<comment type="caution">
    <text evidence="1">The sequence shown here is derived from an EMBL/GenBank/DDBJ whole genome shotgun (WGS) entry which is preliminary data.</text>
</comment>
<accession>A0ABV2SDD2</accession>
<evidence type="ECO:0000313" key="1">
    <source>
        <dbReference type="EMBL" id="MET4755763.1"/>
    </source>
</evidence>
<keyword evidence="2" id="KW-1185">Reference proteome</keyword>
<dbReference type="EC" id="3.5.3.26" evidence="1"/>
<dbReference type="PANTHER" id="PTHR34571:SF1">
    <property type="entry name" value="(S)-UREIDOGLYCINE AMINOHYDROLASE"/>
    <property type="match status" value="1"/>
</dbReference>
<dbReference type="RefSeq" id="WP_354010148.1">
    <property type="nucleotide sequence ID" value="NZ_JBEWTA010000001.1"/>
</dbReference>
<dbReference type="GO" id="GO:0071522">
    <property type="term" value="F:ureidoglycine aminohydrolase activity"/>
    <property type="evidence" value="ECO:0007669"/>
    <property type="project" value="UniProtKB-EC"/>
</dbReference>
<gene>
    <name evidence="1" type="ORF">V5J35_000955</name>
</gene>
<dbReference type="Gene3D" id="2.60.120.10">
    <property type="entry name" value="Jelly Rolls"/>
    <property type="match status" value="2"/>
</dbReference>
<organism evidence="1 2">
    <name type="scientific">Endozoicomonas lisbonensis</name>
    <dbReference type="NCBI Taxonomy" id="3120522"/>
    <lineage>
        <taxon>Bacteria</taxon>
        <taxon>Pseudomonadati</taxon>
        <taxon>Pseudomonadota</taxon>
        <taxon>Gammaproteobacteria</taxon>
        <taxon>Oceanospirillales</taxon>
        <taxon>Endozoicomonadaceae</taxon>
        <taxon>Endozoicomonas</taxon>
    </lineage>
</organism>
<dbReference type="InterPro" id="IPR014710">
    <property type="entry name" value="RmlC-like_jellyroll"/>
</dbReference>
<dbReference type="SUPFAM" id="SSF51182">
    <property type="entry name" value="RmlC-like cupins"/>
    <property type="match status" value="1"/>
</dbReference>
<dbReference type="EMBL" id="JBEWTB010000002">
    <property type="protein sequence ID" value="MET4755763.1"/>
    <property type="molecule type" value="Genomic_DNA"/>
</dbReference>
<protein>
    <submittedName>
        <fullName evidence="1">(S)-ureidoglycine aminohydrolase</fullName>
        <ecNumber evidence="1">3.5.3.26</ecNumber>
    </submittedName>
</protein>
<dbReference type="Proteomes" id="UP001549366">
    <property type="component" value="Unassembled WGS sequence"/>
</dbReference>
<dbReference type="InterPro" id="IPR044697">
    <property type="entry name" value="UGlyAH_cupin_C"/>
</dbReference>
<dbReference type="NCBIfam" id="TIGR03214">
    <property type="entry name" value="ura-cupin"/>
    <property type="match status" value="1"/>
</dbReference>
<dbReference type="CDD" id="cd02212">
    <property type="entry name" value="cupin_UGlyAH_C"/>
    <property type="match status" value="1"/>
</dbReference>
<dbReference type="InterPro" id="IPR017627">
    <property type="entry name" value="UGHY"/>
</dbReference>
<evidence type="ECO:0000313" key="2">
    <source>
        <dbReference type="Proteomes" id="UP001549366"/>
    </source>
</evidence>
<sequence length="254" mass="28392">MSFPDLKTRSVVKPGEYAVIPPEGRVINVIPGLENCKLSIIGSPKIGCSFVWYTGTVTSDGYTSRPFAAEEGIESFIWVMDGEGELEVRVGDESVTLGQGGFAYAPDNKALEFKNTGRGDVRVILYKQRYIPAEGKQPYAVFGNTNDIPEINYMGLDQVFLKDLLPVDTHFDMNFHILSFAPGGCHPFIETHVQEHGAYLLEGEGIYLLGNDWVQTMKEDFIWFGPFTQQACYGTGNGRFTYIYSKDCHRDVEI</sequence>
<reference evidence="1 2" key="1">
    <citation type="submission" date="2024-06" db="EMBL/GenBank/DDBJ databases">
        <title>Genomic Encyclopedia of Type Strains, Phase V (KMG-V): Genome sequencing to study the core and pangenomes of soil and plant-associated prokaryotes.</title>
        <authorList>
            <person name="Whitman W."/>
        </authorList>
    </citation>
    <scope>NUCLEOTIDE SEQUENCE [LARGE SCALE GENOMIC DNA]</scope>
    <source>
        <strain evidence="1 2">NE40</strain>
    </source>
</reference>
<proteinExistence type="predicted"/>
<dbReference type="PANTHER" id="PTHR34571">
    <property type="entry name" value="(S)-UREIDOGLYCINE AMINOHYDROLASE"/>
    <property type="match status" value="1"/>
</dbReference>
<name>A0ABV2SDD2_9GAMM</name>
<keyword evidence="1" id="KW-0378">Hydrolase</keyword>